<feature type="compositionally biased region" description="Polar residues" evidence="1">
    <location>
        <begin position="687"/>
        <end position="698"/>
    </location>
</feature>
<evidence type="ECO:0000313" key="3">
    <source>
        <dbReference type="Proteomes" id="UP001497644"/>
    </source>
</evidence>
<feature type="compositionally biased region" description="Polar residues" evidence="1">
    <location>
        <begin position="299"/>
        <end position="314"/>
    </location>
</feature>
<feature type="compositionally biased region" description="Basic and acidic residues" evidence="1">
    <location>
        <begin position="1174"/>
        <end position="1202"/>
    </location>
</feature>
<proteinExistence type="predicted"/>
<name>A0AAV2NMB9_9HYME</name>
<feature type="region of interest" description="Disordered" evidence="1">
    <location>
        <begin position="826"/>
        <end position="857"/>
    </location>
</feature>
<evidence type="ECO:0000256" key="1">
    <source>
        <dbReference type="SAM" id="MobiDB-lite"/>
    </source>
</evidence>
<accession>A0AAV2NMB9</accession>
<feature type="compositionally biased region" description="Polar residues" evidence="1">
    <location>
        <begin position="764"/>
        <end position="773"/>
    </location>
</feature>
<feature type="compositionally biased region" description="Basic residues" evidence="1">
    <location>
        <begin position="2168"/>
        <end position="2181"/>
    </location>
</feature>
<feature type="compositionally biased region" description="Basic and acidic residues" evidence="1">
    <location>
        <begin position="646"/>
        <end position="676"/>
    </location>
</feature>
<feature type="compositionally biased region" description="Basic and acidic residues" evidence="1">
    <location>
        <begin position="1132"/>
        <end position="1166"/>
    </location>
</feature>
<organism evidence="2 3">
    <name type="scientific">Lasius platythorax</name>
    <dbReference type="NCBI Taxonomy" id="488582"/>
    <lineage>
        <taxon>Eukaryota</taxon>
        <taxon>Metazoa</taxon>
        <taxon>Ecdysozoa</taxon>
        <taxon>Arthropoda</taxon>
        <taxon>Hexapoda</taxon>
        <taxon>Insecta</taxon>
        <taxon>Pterygota</taxon>
        <taxon>Neoptera</taxon>
        <taxon>Endopterygota</taxon>
        <taxon>Hymenoptera</taxon>
        <taxon>Apocrita</taxon>
        <taxon>Aculeata</taxon>
        <taxon>Formicoidea</taxon>
        <taxon>Formicidae</taxon>
        <taxon>Formicinae</taxon>
        <taxon>Lasius</taxon>
        <taxon>Lasius</taxon>
    </lineage>
</organism>
<evidence type="ECO:0000313" key="2">
    <source>
        <dbReference type="EMBL" id="CAL1680489.1"/>
    </source>
</evidence>
<sequence length="2843" mass="327164">MRIQWYLNELETGVRKTRESNSESGQKGFKLVRDTKNKDPVEYPEGIRWDFVVSKSMKRIARSSFPSLFCLRMCFLLYVLVINSTLNSAEINKRDGSNMTYTKTKSDSIKNTKVSTISSQQCGNNKIDIRNRTANESARISDKKSSAALNRFLEDTLKAQNDLKWIDHATHRVNHITQLDDSLAYTNWHSTVSVNTEDVLEPTDIDYRSRLRGKRGFDQNYERMWMLQKKKYGEESTRDVPQRIYLDNDMTFKREADDADFDILYRSPGTLDRGVYEEGAIADQPLKDWTRKKDLHSSGDWSNSNENPKVTNDESTWLRDYNSAREILANSDLNKDEEKLHVDDDTRNQLEIVSLNDPMRADDFSVLQKSPSIRNRKSQNTSLTLESLKKIVLDLRNSLTLSNKRENVLSRESSSWNHPRSAAEKFDFERDLDEHRNSKELHDRAKRSRRSFIANLNNQMNVSENKSHPEAQIIKDALGNVTKMHKSKGVVRLYSGYLNNDGRSLKRTLNKMNISDSQSSLDKGSFLNHRFINLTITSSVANKANISGLRYLSITEPYLNNYSIDNTSFFLVKIDLQTHLPEHTAVNKVPRTNSTKLGRRFPIEKIPKNIDYTAEDHTVLLDSEKDFAVSDTSADSMHFLTNSDANDSRKFAGNRKSDEEKLSARKKSRLDTDDGQSKGAGEEFPEGNTSRGFDTTANESRRIHAVETIAAAKREKIETDGMQKENRELIPDVIKVFEPRERPYQKQEAEARLLGRMREDETFAEQTRTNGADESTDANAREDFSSSIDLVIDATVRLGTASVNASEIGESIISKDRRKDLASMTVGKDLQKQQQMVPPLSATNSSANKSNGNSDRTDRIDIRVVGSNGNETMNVNEGTQTVTGYHESDNHLRRRLLWIPTVSVDTETDDSLIKSTGSVLNSAIESHIENVIDEDRQQSKIINSADSRKVLIRVKRDDNAEESPALQNNFNPQMSDANHARYKRSTYSFENLESNNAAENVDVAKKEVAVNHDEKQENNEEYENIERVKGDYNDSEEDVMEDNDRAMEESERGGRALSRIDPVKAKVNMLIKQKLEKKNKNKDSDYRRKRRSMLDMIEYYDYDDNNEEQERDASINEQGIRNKNDEFSIKDFDERSEIKRAADDKTPYKPGDLGKKKNENAEAMMKEKRKKAKNKEPKEQIVVDLGERKNKTSKNSQKDKKLSGTSESTLGHAFSKGKRLSTKENLGKIRQSEGFTNNVYREKSTNLKSKWLDQSFENRMALPKNSELTLNDNNRKKNSLNEPLDIISNARVNVNPDVIENILDIEPIKILKQNRELEAWKDFYEDFENERPEDRYYYEGNDRRHPNNVESLYEELKNVYDWTDGELKSGPRLRGDQRLRYESDNKLDTNPAQLQPMNDRFFGSSQNDNEQRRFPSTDASWTIAGSSSTATSNYLAFKVTGDIFKGGLERNKSTKENSRNIFSVSTTTESEVSKIVEDGNNPFPERSAMGRSEINTNSGSLYENRKYIESEMRKVLKRNLNSENQAAISSQDLRESFVESLDWQDDFDDNVKVRFGRGLKAVDEAMISDLNETHDLDNKSDMANATNINSEFYNSSQIFHDNSSISHNWYNNISADLINIFNVHHGASERSAKKIQEPILMNTINIVDGNEDLEAAEQKYVNNNQTTRIRRAAASYRTFYDDVSGNEGDSDEADKSLSDHFQLSNILEDQSDSVYDGNAATNWNNDIHRHSQIPRINSRKKEKSGKKITNKQSSDKHAKKNISHSSSNRNRRHHTHRSDVSRNTNRADLKPKKKSKAEASSLTELTGIQKSKTAEESLLRAGVNEEVPSEKVLYENAEDQSTVKPEKSDARRKEITLLLAADNVDDESQMDVALHGELAGKIVEQIFEQVQKNDQLKSVFGPGLQRNYKTKDVVAASNIYRQGLDEDGTNHTETMMKRIMELLGGLILNEVQRKTCVSLSPDMRKFLGWMLEVDREDELFEEVPSLPLIHEEIISEQDWKRKFLFDNTSEREDISELQKKVKVLNTLVKEYNALTAKEKTKVQTVHDYLIRQLNLLLKYIEEREKKGKLASISIGAAKAGTGNILQYQSAMPNVTNTSYSMTKDAFFSPINAHKFLRFNNAPKVTDRQHHDDRTQRRETRSLEIPSKQHRKTKRQKFRNHKKDENYRKAKGKHRKHCKHQNRPGSSPGYMKSRQKRASHEERDSLYLGYEEPTIYDSFDLLDAKLTGKKKKRKRELADKKNMTTENDRMLDLLPIKGKNRLEDEVILLNKREAWKKENEEQLEEVAFGKDMRNGTRREKERFEKLTVGDKHKPIDETSSRTKREDIIRGTSTVRSIDRLDKFHSVSEANSDESENILRASYDNDDNGAKDVDKLRLAERRINVFADNKTDAAIDTATAEVSTREKLVINAEANNQVKGKLCAINRETKIDRANGSTSFANLTSDIGVSKERRKVSAAEKEADDNAVKLNRATNYRSEEMDPEIELKNLRQGREKGIYGVKDWRMIDLFYDDDDDNLSRNKLRAKYVSKLYVPGDLDPENNLELPRLRSNKWSGDVIEWKLLPVIKSSPHYDDHVLSRIRLTEKETPVSNNIRNFEIKPNAYLNTDKFLRSKHRRRRNGVFNISPELRIIDDNSFSRRIRSKTQRASEIAESKNLRVKPKIFLKAQRLPRPRNNKRSNGVAEFGAPFELKNNRKLREILRSRNDPEFDDRLIYNEVGRRSPIWPHRYYDDYVDSPTFHFVPNVLRRDGDAYRYPAGAYLEYGPFKERTRDSNRRVAGRNRYRLKTSGEVIDFPADNLASKTSKSSLVREKFLEPAIASRKDYFVFGKTKCTPRTREGNETKSKE</sequence>
<feature type="compositionally biased region" description="Basic residues" evidence="1">
    <location>
        <begin position="2147"/>
        <end position="2160"/>
    </location>
</feature>
<feature type="region of interest" description="Disordered" evidence="1">
    <location>
        <begin position="1477"/>
        <end position="1496"/>
    </location>
</feature>
<feature type="region of interest" description="Disordered" evidence="1">
    <location>
        <begin position="2119"/>
        <end position="2203"/>
    </location>
</feature>
<reference evidence="2" key="1">
    <citation type="submission" date="2024-04" db="EMBL/GenBank/DDBJ databases">
        <authorList>
            <consortium name="Molecular Ecology Group"/>
        </authorList>
    </citation>
    <scope>NUCLEOTIDE SEQUENCE</scope>
</reference>
<feature type="region of interest" description="Disordered" evidence="1">
    <location>
        <begin position="292"/>
        <end position="314"/>
    </location>
</feature>
<feature type="compositionally biased region" description="Basic and acidic residues" evidence="1">
    <location>
        <begin position="2124"/>
        <end position="2141"/>
    </location>
</feature>
<feature type="region of interest" description="Disordered" evidence="1">
    <location>
        <begin position="639"/>
        <end position="698"/>
    </location>
</feature>
<dbReference type="EMBL" id="OZ034825">
    <property type="protein sequence ID" value="CAL1680489.1"/>
    <property type="molecule type" value="Genomic_DNA"/>
</dbReference>
<feature type="region of interest" description="Disordered" evidence="1">
    <location>
        <begin position="1717"/>
        <end position="1808"/>
    </location>
</feature>
<feature type="region of interest" description="Disordered" evidence="1">
    <location>
        <begin position="1132"/>
        <end position="1222"/>
    </location>
</feature>
<feature type="compositionally biased region" description="Basic and acidic residues" evidence="1">
    <location>
        <begin position="1042"/>
        <end position="1054"/>
    </location>
</feature>
<feature type="compositionally biased region" description="Polar residues" evidence="1">
    <location>
        <begin position="832"/>
        <end position="854"/>
    </location>
</feature>
<gene>
    <name evidence="2" type="ORF">LPLAT_LOCUS6496</name>
</gene>
<feature type="region of interest" description="Disordered" evidence="1">
    <location>
        <begin position="762"/>
        <end position="781"/>
    </location>
</feature>
<protein>
    <submittedName>
        <fullName evidence="2">Uncharacterized protein</fullName>
    </submittedName>
</protein>
<keyword evidence="3" id="KW-1185">Reference proteome</keyword>
<feature type="compositionally biased region" description="Basic residues" evidence="1">
    <location>
        <begin position="1737"/>
        <end position="1749"/>
    </location>
</feature>
<dbReference type="Proteomes" id="UP001497644">
    <property type="component" value="Chromosome 2"/>
</dbReference>
<feature type="compositionally biased region" description="Basic and acidic residues" evidence="1">
    <location>
        <begin position="1777"/>
        <end position="1790"/>
    </location>
</feature>
<feature type="region of interest" description="Disordered" evidence="1">
    <location>
        <begin position="1032"/>
        <end position="1057"/>
    </location>
</feature>